<feature type="region of interest" description="Disordered" evidence="1">
    <location>
        <begin position="1"/>
        <end position="81"/>
    </location>
</feature>
<evidence type="ECO:0000256" key="1">
    <source>
        <dbReference type="SAM" id="MobiDB-lite"/>
    </source>
</evidence>
<evidence type="ECO:0000313" key="3">
    <source>
        <dbReference type="Proteomes" id="UP000663879"/>
    </source>
</evidence>
<gene>
    <name evidence="2" type="ORF">OXX778_LOCUS20014</name>
</gene>
<comment type="caution">
    <text evidence="2">The sequence shown here is derived from an EMBL/GenBank/DDBJ whole genome shotgun (WGS) entry which is preliminary data.</text>
</comment>
<proteinExistence type="predicted"/>
<keyword evidence="3" id="KW-1185">Reference proteome</keyword>
<protein>
    <submittedName>
        <fullName evidence="2">Uncharacterized protein</fullName>
    </submittedName>
</protein>
<name>A0A814MAX6_9BILA</name>
<organism evidence="2 3">
    <name type="scientific">Brachionus calyciflorus</name>
    <dbReference type="NCBI Taxonomy" id="104777"/>
    <lineage>
        <taxon>Eukaryota</taxon>
        <taxon>Metazoa</taxon>
        <taxon>Spiralia</taxon>
        <taxon>Gnathifera</taxon>
        <taxon>Rotifera</taxon>
        <taxon>Eurotatoria</taxon>
        <taxon>Monogononta</taxon>
        <taxon>Pseudotrocha</taxon>
        <taxon>Ploima</taxon>
        <taxon>Brachionidae</taxon>
        <taxon>Brachionus</taxon>
    </lineage>
</organism>
<evidence type="ECO:0000313" key="2">
    <source>
        <dbReference type="EMBL" id="CAF1077116.1"/>
    </source>
</evidence>
<accession>A0A814MAX6</accession>
<dbReference type="Proteomes" id="UP000663879">
    <property type="component" value="Unassembled WGS sequence"/>
</dbReference>
<sequence length="135" mass="14116">MDNEDLLFDTNQLVPNDSESSTSNSPPSSIDSNSPPSSIASVPTSRSTASNSPPSSIASVQTPTSTASSSQSSSPNSPLVSSPQIIDYTVIKQFSQIQNQSLSIEQLTNETLSYSISQNSQPCSSNNISSSLPKS</sequence>
<feature type="region of interest" description="Disordered" evidence="1">
    <location>
        <begin position="116"/>
        <end position="135"/>
    </location>
</feature>
<feature type="compositionally biased region" description="Low complexity" evidence="1">
    <location>
        <begin position="15"/>
        <end position="81"/>
    </location>
</feature>
<dbReference type="AlphaFoldDB" id="A0A814MAX6"/>
<reference evidence="2" key="1">
    <citation type="submission" date="2021-02" db="EMBL/GenBank/DDBJ databases">
        <authorList>
            <person name="Nowell W R."/>
        </authorList>
    </citation>
    <scope>NUCLEOTIDE SEQUENCE</scope>
    <source>
        <strain evidence="2">Ploen Becks lab</strain>
    </source>
</reference>
<dbReference type="EMBL" id="CAJNOC010006403">
    <property type="protein sequence ID" value="CAF1077116.1"/>
    <property type="molecule type" value="Genomic_DNA"/>
</dbReference>